<dbReference type="AlphaFoldDB" id="A0A2G6KCR9"/>
<dbReference type="EMBL" id="PDSL01000031">
    <property type="protein sequence ID" value="PIE33496.1"/>
    <property type="molecule type" value="Genomic_DNA"/>
</dbReference>
<name>A0A2G6KCR9_9ACTN</name>
<sequence>MSHLTRDQLDAGLSHIQASPTEVGTLEMIVRRPAVDEREVVDRAELVVGRGVVGDNYVDRPSRTQPDGGP</sequence>
<reference evidence="1 2" key="1">
    <citation type="submission" date="2017-10" db="EMBL/GenBank/DDBJ databases">
        <title>Novel microbial diversity and functional potential in the marine mammal oral microbiome.</title>
        <authorList>
            <person name="Dudek N.K."/>
            <person name="Sun C.L."/>
            <person name="Burstein D."/>
            <person name="Kantor R.S."/>
            <person name="Aliaga Goltsman D.S."/>
            <person name="Bik E.M."/>
            <person name="Thomas B.C."/>
            <person name="Banfield J.F."/>
            <person name="Relman D.A."/>
        </authorList>
    </citation>
    <scope>NUCLEOTIDE SEQUENCE [LARGE SCALE GENOMIC DNA]</scope>
    <source>
        <strain evidence="1">DOLJORAL78_61_10</strain>
    </source>
</reference>
<accession>A0A2G6KCR9</accession>
<organism evidence="1 2">
    <name type="scientific">Ilumatobacter coccineus</name>
    <dbReference type="NCBI Taxonomy" id="467094"/>
    <lineage>
        <taxon>Bacteria</taxon>
        <taxon>Bacillati</taxon>
        <taxon>Actinomycetota</taxon>
        <taxon>Acidimicrobiia</taxon>
        <taxon>Acidimicrobiales</taxon>
        <taxon>Ilumatobacteraceae</taxon>
        <taxon>Ilumatobacter</taxon>
    </lineage>
</organism>
<dbReference type="Proteomes" id="UP000230914">
    <property type="component" value="Unassembled WGS sequence"/>
</dbReference>
<protein>
    <submittedName>
        <fullName evidence="1">MOSC domain-containing protein</fullName>
    </submittedName>
</protein>
<proteinExistence type="predicted"/>
<comment type="caution">
    <text evidence="1">The sequence shown here is derived from an EMBL/GenBank/DDBJ whole genome shotgun (WGS) entry which is preliminary data.</text>
</comment>
<gene>
    <name evidence="1" type="ORF">CSA55_01950</name>
</gene>
<feature type="non-terminal residue" evidence="1">
    <location>
        <position position="70"/>
    </location>
</feature>
<evidence type="ECO:0000313" key="1">
    <source>
        <dbReference type="EMBL" id="PIE33496.1"/>
    </source>
</evidence>
<evidence type="ECO:0000313" key="2">
    <source>
        <dbReference type="Proteomes" id="UP000230914"/>
    </source>
</evidence>